<comment type="domain">
    <text evidence="3">The main chain amide nitrogen atoms of the second glycine and its adjacent residue in the HGGXW motif define the oxyanion hole, and stabilize the oxyanion that forms during the nucleophilic attack by the catalytic serine during substrate cleavage.</text>
</comment>
<keyword evidence="1 3" id="KW-0378">Hydrolase</keyword>
<evidence type="ECO:0000313" key="4">
    <source>
        <dbReference type="EMBL" id="KAK7749713.1"/>
    </source>
</evidence>
<evidence type="ECO:0000256" key="3">
    <source>
        <dbReference type="HAMAP-Rule" id="MF_03014"/>
    </source>
</evidence>
<organism evidence="4 5">
    <name type="scientific">Cytospora paraplurivora</name>
    <dbReference type="NCBI Taxonomy" id="2898453"/>
    <lineage>
        <taxon>Eukaryota</taxon>
        <taxon>Fungi</taxon>
        <taxon>Dikarya</taxon>
        <taxon>Ascomycota</taxon>
        <taxon>Pezizomycotina</taxon>
        <taxon>Sordariomycetes</taxon>
        <taxon>Sordariomycetidae</taxon>
        <taxon>Diaporthales</taxon>
        <taxon>Cytosporaceae</taxon>
        <taxon>Cytospora</taxon>
    </lineage>
</organism>
<evidence type="ECO:0000256" key="2">
    <source>
        <dbReference type="ARBA" id="ARBA00023079"/>
    </source>
</evidence>
<reference evidence="4 5" key="1">
    <citation type="journal article" date="2023" name="PLoS ONE">
        <title>Cytospora paraplurivora sp. nov. isolated from orchards with fruit tree decline syndrome in Ontario, Canada.</title>
        <authorList>
            <person name="Ilyukhin E."/>
            <person name="Nguyen H.D.T."/>
            <person name="Castle A.J."/>
            <person name="Ellouze W."/>
        </authorList>
    </citation>
    <scope>NUCLEOTIDE SEQUENCE [LARGE SCALE GENOMIC DNA]</scope>
    <source>
        <strain evidence="4 5">FDS-564</strain>
    </source>
</reference>
<sequence>MRRFLTTSSRRPSSIRTPHLIMTDRLKRTEYYYDKDNVLQNVVVWEFPEDEKTASQPTIASSGAAKKYWLIFIHGGAWRDPRSTFDEAQPTINALLDNAGPSTTARSRIAGFASINYRLSPHPSFTQDPGTTPAFASRAARHPDHLADVMAALRFLRGRLGLGEDDYVLFGHSAGAFLSYQVLQHAADDGDGGDAVPLPAAVVGFEGIYDLVGLEGRTGGAYAGFIEAAFGTDRQLWSEASPATAPGSFAGWSSSPSGGGRLAVLAHSPDDELVDLPEVDALEGRLRRDGVPNVLVFRDLKGGHFEVLNDGSFGRVLVRTLEELERLNTV</sequence>
<dbReference type="GO" id="GO:0004061">
    <property type="term" value="F:arylformamidase activity"/>
    <property type="evidence" value="ECO:0007669"/>
    <property type="project" value="UniProtKB-UniRule"/>
</dbReference>
<dbReference type="EC" id="3.5.1.9" evidence="3"/>
<dbReference type="HAMAP" id="MF_03014">
    <property type="entry name" value="KFase"/>
    <property type="match status" value="1"/>
</dbReference>
<comment type="catalytic activity">
    <reaction evidence="3">
        <text>N-formyl-L-kynurenine + H2O = L-kynurenine + formate + H(+)</text>
        <dbReference type="Rhea" id="RHEA:13009"/>
        <dbReference type="ChEBI" id="CHEBI:15377"/>
        <dbReference type="ChEBI" id="CHEBI:15378"/>
        <dbReference type="ChEBI" id="CHEBI:15740"/>
        <dbReference type="ChEBI" id="CHEBI:57959"/>
        <dbReference type="ChEBI" id="CHEBI:58629"/>
        <dbReference type="EC" id="3.5.1.9"/>
    </reaction>
</comment>
<dbReference type="GO" id="GO:0034354">
    <property type="term" value="P:'de novo' NAD+ biosynthetic process from L-tryptophan"/>
    <property type="evidence" value="ECO:0007669"/>
    <property type="project" value="UniProtKB-UniRule"/>
</dbReference>
<evidence type="ECO:0000256" key="1">
    <source>
        <dbReference type="ARBA" id="ARBA00022801"/>
    </source>
</evidence>
<comment type="similarity">
    <text evidence="3">Belongs to the kynurenine formamidase family.</text>
</comment>
<feature type="short sequence motif" description="HGGXW" evidence="3">
    <location>
        <begin position="74"/>
        <end position="78"/>
    </location>
</feature>
<dbReference type="Gene3D" id="3.40.50.1820">
    <property type="entry name" value="alpha/beta hydrolase"/>
    <property type="match status" value="1"/>
</dbReference>
<dbReference type="AlphaFoldDB" id="A0AAN9ULK8"/>
<keyword evidence="5" id="KW-1185">Reference proteome</keyword>
<comment type="subunit">
    <text evidence="3">Homodimer.</text>
</comment>
<feature type="active site" description="Nucleophile" evidence="3">
    <location>
        <position position="173"/>
    </location>
</feature>
<dbReference type="PANTHER" id="PTHR48081">
    <property type="entry name" value="AB HYDROLASE SUPERFAMILY PROTEIN C4A8.06C"/>
    <property type="match status" value="1"/>
</dbReference>
<dbReference type="EMBL" id="JAJSPL020000001">
    <property type="protein sequence ID" value="KAK7749713.1"/>
    <property type="molecule type" value="Genomic_DNA"/>
</dbReference>
<dbReference type="SUPFAM" id="SSF53474">
    <property type="entry name" value="alpha/beta-Hydrolases"/>
    <property type="match status" value="1"/>
</dbReference>
<comment type="pathway">
    <text evidence="3">Amino-acid degradation; L-tryptophan degradation via kynurenine pathway; L-kynurenine from L-tryptophan: step 2/2.</text>
</comment>
<feature type="active site" evidence="3">
    <location>
        <position position="271"/>
    </location>
</feature>
<comment type="caution">
    <text evidence="4">The sequence shown here is derived from an EMBL/GenBank/DDBJ whole genome shotgun (WGS) entry which is preliminary data.</text>
</comment>
<dbReference type="Proteomes" id="UP001320245">
    <property type="component" value="Unassembled WGS sequence"/>
</dbReference>
<dbReference type="InterPro" id="IPR029058">
    <property type="entry name" value="AB_hydrolase_fold"/>
</dbReference>
<protein>
    <recommendedName>
        <fullName evidence="3">Kynurenine formamidase</fullName>
        <shortName evidence="3">KFA</shortName>
        <shortName evidence="3">KFase</shortName>
        <ecNumber evidence="3">3.5.1.9</ecNumber>
    </recommendedName>
    <alternativeName>
        <fullName evidence="3">Arylformamidase</fullName>
    </alternativeName>
    <alternativeName>
        <fullName evidence="3">N-formylkynurenine formamidase</fullName>
        <shortName evidence="3">FKF</shortName>
    </alternativeName>
</protein>
<proteinExistence type="inferred from homology"/>
<dbReference type="InterPro" id="IPR050300">
    <property type="entry name" value="GDXG_lipolytic_enzyme"/>
</dbReference>
<dbReference type="GO" id="GO:0019441">
    <property type="term" value="P:L-tryptophan catabolic process to kynurenine"/>
    <property type="evidence" value="ECO:0007669"/>
    <property type="project" value="UniProtKB-UniRule"/>
</dbReference>
<evidence type="ECO:0000313" key="5">
    <source>
        <dbReference type="Proteomes" id="UP001320245"/>
    </source>
</evidence>
<keyword evidence="2 3" id="KW-0823">Tryptophan catabolism</keyword>
<comment type="function">
    <text evidence="3">Catalyzes the hydrolysis of N-formyl-L-kynurenine to L-kynurenine, the second step in the kynurenine pathway of tryptophan degradation. Kynurenine may be further oxidized to nicotinic acid, NAD(H) and NADP(H). Required for elimination of toxic metabolites.</text>
</comment>
<feature type="active site" evidence="3">
    <location>
        <position position="304"/>
    </location>
</feature>
<dbReference type="InterPro" id="IPR027519">
    <property type="entry name" value="KFase_ver/fungi-typ"/>
</dbReference>
<accession>A0AAN9ULK8</accession>
<gene>
    <name evidence="4" type="primary">BNA7</name>
    <name evidence="4" type="ORF">SLS53_000292</name>
</gene>
<dbReference type="PANTHER" id="PTHR48081:SF33">
    <property type="entry name" value="KYNURENINE FORMAMIDASE"/>
    <property type="match status" value="1"/>
</dbReference>
<name>A0AAN9ULK8_9PEZI</name>